<dbReference type="Proteomes" id="UP000518206">
    <property type="component" value="Unassembled WGS sequence"/>
</dbReference>
<evidence type="ECO:0000313" key="2">
    <source>
        <dbReference type="EMBL" id="MBB2922297.1"/>
    </source>
</evidence>
<name>A0A7W4YB08_9CELL</name>
<protein>
    <recommendedName>
        <fullName evidence="1">DinB-like domain-containing protein</fullName>
    </recommendedName>
</protein>
<dbReference type="InterPro" id="IPR024775">
    <property type="entry name" value="DinB-like"/>
</dbReference>
<reference evidence="2 3" key="2">
    <citation type="submission" date="2020-08" db="EMBL/GenBank/DDBJ databases">
        <authorList>
            <person name="Partida-Martinez L."/>
            <person name="Huntemann M."/>
            <person name="Clum A."/>
            <person name="Wang J."/>
            <person name="Palaniappan K."/>
            <person name="Ritter S."/>
            <person name="Chen I.-M."/>
            <person name="Stamatis D."/>
            <person name="Reddy T."/>
            <person name="O'Malley R."/>
            <person name="Daum C."/>
            <person name="Shapiro N."/>
            <person name="Ivanova N."/>
            <person name="Kyrpides N."/>
            <person name="Woyke T."/>
        </authorList>
    </citation>
    <scope>NUCLEOTIDE SEQUENCE [LARGE SCALE GENOMIC DNA]</scope>
    <source>
        <strain evidence="2 3">RAS26</strain>
    </source>
</reference>
<gene>
    <name evidence="2" type="ORF">FHR80_001209</name>
</gene>
<dbReference type="SUPFAM" id="SSF109854">
    <property type="entry name" value="DinB/YfiT-like putative metalloenzymes"/>
    <property type="match status" value="1"/>
</dbReference>
<organism evidence="2 3">
    <name type="scientific">Cellulomonas cellasea</name>
    <dbReference type="NCBI Taxonomy" id="43670"/>
    <lineage>
        <taxon>Bacteria</taxon>
        <taxon>Bacillati</taxon>
        <taxon>Actinomycetota</taxon>
        <taxon>Actinomycetes</taxon>
        <taxon>Micrococcales</taxon>
        <taxon>Cellulomonadaceae</taxon>
        <taxon>Cellulomonas</taxon>
    </lineage>
</organism>
<evidence type="ECO:0000259" key="1">
    <source>
        <dbReference type="Pfam" id="PF12867"/>
    </source>
</evidence>
<accession>A0A7W4YB08</accession>
<dbReference type="InterPro" id="IPR034660">
    <property type="entry name" value="DinB/YfiT-like"/>
</dbReference>
<feature type="domain" description="DinB-like" evidence="1">
    <location>
        <begin position="42"/>
        <end position="166"/>
    </location>
</feature>
<sequence length="179" mass="19135">MSVPQRLAPLLAQYDVARERLVHRLVGPTVDSGDGEPVAVPPLTDDEYLWEPVAGCWSVRRRADGPGPGATVLVGAGEWGRDGGRPHPYPPPVTTIAWRLEHLAEMLAGRADHLTGAHAHTEEEYVVPGTAAEGVAAFDRAASAWREVLTGADDEALDAVGRSTYPYGSDPEDPLLETV</sequence>
<proteinExistence type="predicted"/>
<reference evidence="2 3" key="1">
    <citation type="submission" date="2020-08" db="EMBL/GenBank/DDBJ databases">
        <title>The Agave Microbiome: Exploring the role of microbial communities in plant adaptations to desert environments.</title>
        <authorList>
            <person name="Partida-Martinez L.P."/>
        </authorList>
    </citation>
    <scope>NUCLEOTIDE SEQUENCE [LARGE SCALE GENOMIC DNA]</scope>
    <source>
        <strain evidence="2 3">RAS26</strain>
    </source>
</reference>
<dbReference type="EMBL" id="JACHVX010000002">
    <property type="protein sequence ID" value="MBB2922297.1"/>
    <property type="molecule type" value="Genomic_DNA"/>
</dbReference>
<dbReference type="AlphaFoldDB" id="A0A7W4YB08"/>
<dbReference type="RefSeq" id="WP_221196180.1">
    <property type="nucleotide sequence ID" value="NZ_JACHVX010000002.1"/>
</dbReference>
<evidence type="ECO:0000313" key="3">
    <source>
        <dbReference type="Proteomes" id="UP000518206"/>
    </source>
</evidence>
<dbReference type="Pfam" id="PF12867">
    <property type="entry name" value="DinB_2"/>
    <property type="match status" value="1"/>
</dbReference>
<comment type="caution">
    <text evidence="2">The sequence shown here is derived from an EMBL/GenBank/DDBJ whole genome shotgun (WGS) entry which is preliminary data.</text>
</comment>